<dbReference type="SUPFAM" id="SSF46785">
    <property type="entry name" value="Winged helix' DNA-binding domain"/>
    <property type="match status" value="1"/>
</dbReference>
<evidence type="ECO:0000259" key="5">
    <source>
        <dbReference type="PROSITE" id="PS50995"/>
    </source>
</evidence>
<keyword evidence="3" id="KW-0804">Transcription</keyword>
<dbReference type="GO" id="GO:0003700">
    <property type="term" value="F:DNA-binding transcription factor activity"/>
    <property type="evidence" value="ECO:0007669"/>
    <property type="project" value="InterPro"/>
</dbReference>
<name>A0A8H2J8V9_MYCMU</name>
<gene>
    <name evidence="6" type="ORF">C1S78_02640</name>
</gene>
<evidence type="ECO:0000256" key="3">
    <source>
        <dbReference type="ARBA" id="ARBA00023163"/>
    </source>
</evidence>
<dbReference type="InterPro" id="IPR036388">
    <property type="entry name" value="WH-like_DNA-bd_sf"/>
</dbReference>
<dbReference type="PROSITE" id="PS50995">
    <property type="entry name" value="HTH_MARR_2"/>
    <property type="match status" value="1"/>
</dbReference>
<dbReference type="PROSITE" id="PS01117">
    <property type="entry name" value="HTH_MARR_1"/>
    <property type="match status" value="1"/>
</dbReference>
<dbReference type="Pfam" id="PF12802">
    <property type="entry name" value="MarR_2"/>
    <property type="match status" value="1"/>
</dbReference>
<comment type="caution">
    <text evidence="6">The sequence shown here is derived from an EMBL/GenBank/DDBJ whole genome shotgun (WGS) entry which is preliminary data.</text>
</comment>
<dbReference type="PANTHER" id="PTHR35790:SF4">
    <property type="entry name" value="HTH-TYPE TRANSCRIPTIONAL REGULATOR PCHR"/>
    <property type="match status" value="1"/>
</dbReference>
<dbReference type="CDD" id="cd00090">
    <property type="entry name" value="HTH_ARSR"/>
    <property type="match status" value="1"/>
</dbReference>
<reference evidence="6" key="1">
    <citation type="submission" date="2018-01" db="EMBL/GenBank/DDBJ databases">
        <title>Comparative genomics of Mycobacterium mucogenicum and Mycobacterium neoaurum clade members emphasizing tRNA and non-coding RNA.</title>
        <authorList>
            <person name="Behra P.R.K."/>
            <person name="Pettersson B.M.F."/>
            <person name="Das S."/>
            <person name="Dasgupta S."/>
            <person name="Kirsebom L.A."/>
        </authorList>
    </citation>
    <scope>NUCLEOTIDE SEQUENCE</scope>
    <source>
        <strain evidence="6">DSM 44124</strain>
    </source>
</reference>
<dbReference type="InterPro" id="IPR000835">
    <property type="entry name" value="HTH_MarR-typ"/>
</dbReference>
<sequence length="189" mass="20337">MVSVKTKSALIAEISSLVGAVGDKFDTDEVDAERDYLAAHCPPRLERTVRELPTLGLHLLAELADGPISVVGLAARAGQLKGTVSKHVQRLVDAGLVTRSPVPGNRKELQLTPTADGKRLIEVHQRMHDEMDAGRHDFLSRYTVAELSVLEKMLQDLLATSRDGVRLVPAGLGSPPAPERGAPSAREQT</sequence>
<evidence type="ECO:0000256" key="4">
    <source>
        <dbReference type="SAM" id="MobiDB-lite"/>
    </source>
</evidence>
<keyword evidence="1" id="KW-0805">Transcription regulation</keyword>
<feature type="region of interest" description="Disordered" evidence="4">
    <location>
        <begin position="167"/>
        <end position="189"/>
    </location>
</feature>
<organism evidence="6">
    <name type="scientific">Mycolicibacterium mucogenicum DSM 44124</name>
    <dbReference type="NCBI Taxonomy" id="1226753"/>
    <lineage>
        <taxon>Bacteria</taxon>
        <taxon>Bacillati</taxon>
        <taxon>Actinomycetota</taxon>
        <taxon>Actinomycetes</taxon>
        <taxon>Mycobacteriales</taxon>
        <taxon>Mycobacteriaceae</taxon>
        <taxon>Mycolicibacterium</taxon>
    </lineage>
</organism>
<evidence type="ECO:0000256" key="1">
    <source>
        <dbReference type="ARBA" id="ARBA00023015"/>
    </source>
</evidence>
<dbReference type="InterPro" id="IPR023187">
    <property type="entry name" value="Tscrpt_reg_MarR-type_CS"/>
</dbReference>
<dbReference type="GO" id="GO:0003677">
    <property type="term" value="F:DNA binding"/>
    <property type="evidence" value="ECO:0007669"/>
    <property type="project" value="UniProtKB-KW"/>
</dbReference>
<dbReference type="SMART" id="SM00347">
    <property type="entry name" value="HTH_MARR"/>
    <property type="match status" value="1"/>
</dbReference>
<dbReference type="AlphaFoldDB" id="A0A8H2J8V9"/>
<dbReference type="InterPro" id="IPR011991">
    <property type="entry name" value="ArsR-like_HTH"/>
</dbReference>
<dbReference type="InterPro" id="IPR052067">
    <property type="entry name" value="Metal_resp_HTH_trans_reg"/>
</dbReference>
<protein>
    <submittedName>
        <fullName evidence="6">Transcriptional regulator</fullName>
    </submittedName>
</protein>
<evidence type="ECO:0000313" key="6">
    <source>
        <dbReference type="EMBL" id="TLH51396.1"/>
    </source>
</evidence>
<evidence type="ECO:0000256" key="2">
    <source>
        <dbReference type="ARBA" id="ARBA00023125"/>
    </source>
</evidence>
<dbReference type="EMBL" id="POTL01000001">
    <property type="protein sequence ID" value="TLH51396.1"/>
    <property type="molecule type" value="Genomic_DNA"/>
</dbReference>
<proteinExistence type="predicted"/>
<feature type="domain" description="HTH marR-type" evidence="5">
    <location>
        <begin position="7"/>
        <end position="159"/>
    </location>
</feature>
<dbReference type="PANTHER" id="PTHR35790">
    <property type="entry name" value="HTH-TYPE TRANSCRIPTIONAL REGULATOR PCHR"/>
    <property type="match status" value="1"/>
</dbReference>
<dbReference type="InterPro" id="IPR036390">
    <property type="entry name" value="WH_DNA-bd_sf"/>
</dbReference>
<dbReference type="Gene3D" id="1.10.10.10">
    <property type="entry name" value="Winged helix-like DNA-binding domain superfamily/Winged helix DNA-binding domain"/>
    <property type="match status" value="1"/>
</dbReference>
<keyword evidence="2" id="KW-0238">DNA-binding</keyword>
<accession>A0A8H2J8V9</accession>